<evidence type="ECO:0000256" key="7">
    <source>
        <dbReference type="ARBA" id="ARBA00071667"/>
    </source>
</evidence>
<sequence length="215" mass="24650">MSASLGKVLYLVTEPFLKETSELIGFSLKASRRNPICSVGSSLLNCQRLYRSCPTHGIGRFRHLLVPQPPKVKKKNQAQMKPIVPETEHNYGSLNIVMTSCNMPVVEKYAQYVHRFCNRMSVKVEECYAMPTKTMEVFLMQAQGVKYEMDFVLTTHQRVVQISGLSATLAPIFLEILQTHQPEGVHLSVKKYTEEDYQVRLKARPELEELRARFK</sequence>
<dbReference type="SUPFAM" id="SSF54999">
    <property type="entry name" value="Ribosomal protein S10"/>
    <property type="match status" value="1"/>
</dbReference>
<dbReference type="GO" id="GO:0005761">
    <property type="term" value="C:mitochondrial ribosome"/>
    <property type="evidence" value="ECO:0007669"/>
    <property type="project" value="InterPro"/>
</dbReference>
<dbReference type="InterPro" id="IPR036838">
    <property type="entry name" value="Ribosomal_uS10_dom_sf"/>
</dbReference>
<evidence type="ECO:0000256" key="3">
    <source>
        <dbReference type="ARBA" id="ARBA00022980"/>
    </source>
</evidence>
<accession>A0A9Q0XMD2</accession>
<comment type="caution">
    <text evidence="10">The sequence shown here is derived from an EMBL/GenBank/DDBJ whole genome shotgun (WGS) entry which is preliminary data.</text>
</comment>
<evidence type="ECO:0000256" key="2">
    <source>
        <dbReference type="ARBA" id="ARBA00022946"/>
    </source>
</evidence>
<keyword evidence="2" id="KW-0809">Transit peptide</keyword>
<evidence type="ECO:0000313" key="11">
    <source>
        <dbReference type="Proteomes" id="UP001142489"/>
    </source>
</evidence>
<reference evidence="10" key="1">
    <citation type="journal article" date="2023" name="DNA Res.">
        <title>Chromosome-level genome assembly of Phrynocephalus forsythii using third-generation DNA sequencing and Hi-C analysis.</title>
        <authorList>
            <person name="Qi Y."/>
            <person name="Zhao W."/>
            <person name="Zhao Y."/>
            <person name="Niu C."/>
            <person name="Cao S."/>
            <person name="Zhang Y."/>
        </authorList>
    </citation>
    <scope>NUCLEOTIDE SEQUENCE</scope>
    <source>
        <tissue evidence="10">Muscle</tissue>
    </source>
</reference>
<protein>
    <recommendedName>
        <fullName evidence="7">Large ribosomal subunit protein mL48</fullName>
    </recommendedName>
    <alternativeName>
        <fullName evidence="8">39S ribosomal protein L48, mitochondrial</fullName>
    </alternativeName>
</protein>
<evidence type="ECO:0000256" key="1">
    <source>
        <dbReference type="ARBA" id="ARBA00004173"/>
    </source>
</evidence>
<evidence type="ECO:0000259" key="9">
    <source>
        <dbReference type="SMART" id="SM01403"/>
    </source>
</evidence>
<comment type="similarity">
    <text evidence="6">Belongs to the mitochondrion-specific ribosomal protein mL48 family.</text>
</comment>
<dbReference type="Pfam" id="PF00338">
    <property type="entry name" value="Ribosomal_S10"/>
    <property type="match status" value="1"/>
</dbReference>
<dbReference type="EMBL" id="JAPFRF010000010">
    <property type="protein sequence ID" value="KAJ7319602.1"/>
    <property type="molecule type" value="Genomic_DNA"/>
</dbReference>
<dbReference type="Proteomes" id="UP001142489">
    <property type="component" value="Unassembled WGS sequence"/>
</dbReference>
<dbReference type="FunFam" id="3.30.70.600:FF:000006">
    <property type="entry name" value="39S ribosomal protein L48, mitochondrial"/>
    <property type="match status" value="1"/>
</dbReference>
<dbReference type="AlphaFoldDB" id="A0A9Q0XMD2"/>
<organism evidence="10 11">
    <name type="scientific">Phrynocephalus forsythii</name>
    <dbReference type="NCBI Taxonomy" id="171643"/>
    <lineage>
        <taxon>Eukaryota</taxon>
        <taxon>Metazoa</taxon>
        <taxon>Chordata</taxon>
        <taxon>Craniata</taxon>
        <taxon>Vertebrata</taxon>
        <taxon>Euteleostomi</taxon>
        <taxon>Lepidosauria</taxon>
        <taxon>Squamata</taxon>
        <taxon>Bifurcata</taxon>
        <taxon>Unidentata</taxon>
        <taxon>Episquamata</taxon>
        <taxon>Toxicofera</taxon>
        <taxon>Iguania</taxon>
        <taxon>Acrodonta</taxon>
        <taxon>Agamidae</taxon>
        <taxon>Agaminae</taxon>
        <taxon>Phrynocephalus</taxon>
    </lineage>
</organism>
<dbReference type="PANTHER" id="PTHR13473:SF0">
    <property type="entry name" value="LARGE RIBOSOMAL SUBUNIT PROTEIN ML48"/>
    <property type="match status" value="1"/>
</dbReference>
<keyword evidence="5" id="KW-0687">Ribonucleoprotein</keyword>
<dbReference type="GO" id="GO:1990904">
    <property type="term" value="C:ribonucleoprotein complex"/>
    <property type="evidence" value="ECO:0007669"/>
    <property type="project" value="UniProtKB-KW"/>
</dbReference>
<evidence type="ECO:0000256" key="5">
    <source>
        <dbReference type="ARBA" id="ARBA00023274"/>
    </source>
</evidence>
<dbReference type="InterPro" id="IPR027486">
    <property type="entry name" value="Ribosomal_uS10_dom"/>
</dbReference>
<gene>
    <name evidence="10" type="ORF">JRQ81_019113</name>
</gene>
<evidence type="ECO:0000256" key="8">
    <source>
        <dbReference type="ARBA" id="ARBA00084068"/>
    </source>
</evidence>
<dbReference type="SMART" id="SM01403">
    <property type="entry name" value="Ribosomal_S10"/>
    <property type="match status" value="1"/>
</dbReference>
<dbReference type="GO" id="GO:0005743">
    <property type="term" value="C:mitochondrial inner membrane"/>
    <property type="evidence" value="ECO:0007669"/>
    <property type="project" value="UniProtKB-ARBA"/>
</dbReference>
<dbReference type="InterPro" id="IPR027487">
    <property type="entry name" value="Ribosomal_mL48"/>
</dbReference>
<proteinExistence type="inferred from homology"/>
<keyword evidence="4" id="KW-0496">Mitochondrion</keyword>
<evidence type="ECO:0000256" key="4">
    <source>
        <dbReference type="ARBA" id="ARBA00023128"/>
    </source>
</evidence>
<feature type="domain" description="Small ribosomal subunit protein uS10" evidence="9">
    <location>
        <begin position="95"/>
        <end position="190"/>
    </location>
</feature>
<evidence type="ECO:0000313" key="10">
    <source>
        <dbReference type="EMBL" id="KAJ7319602.1"/>
    </source>
</evidence>
<keyword evidence="3" id="KW-0689">Ribosomal protein</keyword>
<name>A0A9Q0XMD2_9SAUR</name>
<comment type="subcellular location">
    <subcellularLocation>
        <location evidence="1">Mitochondrion</location>
    </subcellularLocation>
</comment>
<dbReference type="OrthoDB" id="5984298at2759"/>
<dbReference type="PANTHER" id="PTHR13473">
    <property type="entry name" value="MITOCHONDRIAL RIBOSOMAL PROTEIN L48"/>
    <property type="match status" value="1"/>
</dbReference>
<keyword evidence="11" id="KW-1185">Reference proteome</keyword>
<evidence type="ECO:0000256" key="6">
    <source>
        <dbReference type="ARBA" id="ARBA00061445"/>
    </source>
</evidence>
<dbReference type="Gene3D" id="3.30.70.600">
    <property type="entry name" value="Ribosomal protein S10 domain"/>
    <property type="match status" value="1"/>
</dbReference>